<accession>A0A8H4AY82</accession>
<evidence type="ECO:0000313" key="3">
    <source>
        <dbReference type="Proteomes" id="UP000439903"/>
    </source>
</evidence>
<feature type="compositionally biased region" description="Polar residues" evidence="1">
    <location>
        <begin position="1"/>
        <end position="13"/>
    </location>
</feature>
<reference evidence="2 3" key="1">
    <citation type="journal article" date="2019" name="Environ. Microbiol.">
        <title>At the nexus of three kingdoms: the genome of the mycorrhizal fungus Gigaspora margarita provides insights into plant, endobacterial and fungal interactions.</title>
        <authorList>
            <person name="Venice F."/>
            <person name="Ghignone S."/>
            <person name="Salvioli di Fossalunga A."/>
            <person name="Amselem J."/>
            <person name="Novero M."/>
            <person name="Xianan X."/>
            <person name="Sedzielewska Toro K."/>
            <person name="Morin E."/>
            <person name="Lipzen A."/>
            <person name="Grigoriev I.V."/>
            <person name="Henrissat B."/>
            <person name="Martin F.M."/>
            <person name="Bonfante P."/>
        </authorList>
    </citation>
    <scope>NUCLEOTIDE SEQUENCE [LARGE SCALE GENOMIC DNA]</scope>
    <source>
        <strain evidence="2 3">BEG34</strain>
    </source>
</reference>
<dbReference type="OrthoDB" id="10588839at2759"/>
<proteinExistence type="predicted"/>
<evidence type="ECO:0000313" key="2">
    <source>
        <dbReference type="EMBL" id="KAF0543579.1"/>
    </source>
</evidence>
<dbReference type="AlphaFoldDB" id="A0A8H4AY82"/>
<organism evidence="2 3">
    <name type="scientific">Gigaspora margarita</name>
    <dbReference type="NCBI Taxonomy" id="4874"/>
    <lineage>
        <taxon>Eukaryota</taxon>
        <taxon>Fungi</taxon>
        <taxon>Fungi incertae sedis</taxon>
        <taxon>Mucoromycota</taxon>
        <taxon>Glomeromycotina</taxon>
        <taxon>Glomeromycetes</taxon>
        <taxon>Diversisporales</taxon>
        <taxon>Gigasporaceae</taxon>
        <taxon>Gigaspora</taxon>
    </lineage>
</organism>
<gene>
    <name evidence="2" type="ORF">F8M41_003543</name>
</gene>
<evidence type="ECO:0000256" key="1">
    <source>
        <dbReference type="SAM" id="MobiDB-lite"/>
    </source>
</evidence>
<feature type="region of interest" description="Disordered" evidence="1">
    <location>
        <begin position="1"/>
        <end position="30"/>
    </location>
</feature>
<keyword evidence="3" id="KW-1185">Reference proteome</keyword>
<dbReference type="Proteomes" id="UP000439903">
    <property type="component" value="Unassembled WGS sequence"/>
</dbReference>
<dbReference type="EMBL" id="WTPW01000132">
    <property type="protein sequence ID" value="KAF0543579.1"/>
    <property type="molecule type" value="Genomic_DNA"/>
</dbReference>
<comment type="caution">
    <text evidence="2">The sequence shown here is derived from an EMBL/GenBank/DDBJ whole genome shotgun (WGS) entry which is preliminary data.</text>
</comment>
<protein>
    <submittedName>
        <fullName evidence="2">Uncharacterized protein</fullName>
    </submittedName>
</protein>
<sequence>MASKNWKPSSRPSTYVRGSKRTKRCKKVEQKKAAQDTRLITTYFAPTLICESSIELHASIEVKSIEMELIEMELVDVESVELVEVELVEMEPIEMDKRTKMRLAIEELDGC</sequence>
<name>A0A8H4AY82_GIGMA</name>